<keyword evidence="9" id="KW-1185">Reference proteome</keyword>
<reference evidence="8 9" key="1">
    <citation type="journal article" date="2018" name="Genome Biol. Evol.">
        <title>Multiple Roots of Fruiting Body Formation in Amoebozoa.</title>
        <authorList>
            <person name="Hillmann F."/>
            <person name="Forbes G."/>
            <person name="Novohradska S."/>
            <person name="Ferling I."/>
            <person name="Riege K."/>
            <person name="Groth M."/>
            <person name="Westermann M."/>
            <person name="Marz M."/>
            <person name="Spaller T."/>
            <person name="Winckler T."/>
            <person name="Schaap P."/>
            <person name="Glockner G."/>
        </authorList>
    </citation>
    <scope>NUCLEOTIDE SEQUENCE [LARGE SCALE GENOMIC DNA]</scope>
    <source>
        <strain evidence="8 9">Jena</strain>
    </source>
</reference>
<dbReference type="PANTHER" id="PTHR22904">
    <property type="entry name" value="TPR REPEAT CONTAINING PROTEIN"/>
    <property type="match status" value="1"/>
</dbReference>
<dbReference type="GO" id="GO:0051879">
    <property type="term" value="F:Hsp90 protein binding"/>
    <property type="evidence" value="ECO:0007669"/>
    <property type="project" value="TreeGrafter"/>
</dbReference>
<dbReference type="SUPFAM" id="SSF48452">
    <property type="entry name" value="TPR-like"/>
    <property type="match status" value="3"/>
</dbReference>
<dbReference type="PANTHER" id="PTHR22904:SF523">
    <property type="entry name" value="STRESS-INDUCED-PHOSPHOPROTEIN 1"/>
    <property type="match status" value="1"/>
</dbReference>
<dbReference type="Proteomes" id="UP000241769">
    <property type="component" value="Unassembled WGS sequence"/>
</dbReference>
<dbReference type="Pfam" id="PF00515">
    <property type="entry name" value="TPR_1"/>
    <property type="match status" value="3"/>
</dbReference>
<evidence type="ECO:0000256" key="1">
    <source>
        <dbReference type="ARBA" id="ARBA00004496"/>
    </source>
</evidence>
<feature type="repeat" description="TPR" evidence="5">
    <location>
        <begin position="405"/>
        <end position="438"/>
    </location>
</feature>
<protein>
    <submittedName>
        <fullName evidence="8">Stress-induced protein sti1-like protein (ISS)</fullName>
    </submittedName>
</protein>
<evidence type="ECO:0000256" key="3">
    <source>
        <dbReference type="ARBA" id="ARBA00022737"/>
    </source>
</evidence>
<organism evidence="8 9">
    <name type="scientific">Planoprotostelium fungivorum</name>
    <dbReference type="NCBI Taxonomy" id="1890364"/>
    <lineage>
        <taxon>Eukaryota</taxon>
        <taxon>Amoebozoa</taxon>
        <taxon>Evosea</taxon>
        <taxon>Variosea</taxon>
        <taxon>Cavosteliida</taxon>
        <taxon>Cavosteliaceae</taxon>
        <taxon>Planoprotostelium</taxon>
    </lineage>
</organism>
<name>A0A2P6MXH6_9EUKA</name>
<evidence type="ECO:0000256" key="5">
    <source>
        <dbReference type="PROSITE-ProRule" id="PRU00339"/>
    </source>
</evidence>
<dbReference type="Gene3D" id="1.10.260.100">
    <property type="match status" value="2"/>
</dbReference>
<dbReference type="SMART" id="SM00028">
    <property type="entry name" value="TPR"/>
    <property type="match status" value="9"/>
</dbReference>
<dbReference type="GO" id="GO:0005737">
    <property type="term" value="C:cytoplasm"/>
    <property type="evidence" value="ECO:0007669"/>
    <property type="project" value="UniProtKB-SubCell"/>
</dbReference>
<dbReference type="InterPro" id="IPR019734">
    <property type="entry name" value="TPR_rpt"/>
</dbReference>
<evidence type="ECO:0000313" key="8">
    <source>
        <dbReference type="EMBL" id="PRP76398.1"/>
    </source>
</evidence>
<dbReference type="InterPro" id="IPR041243">
    <property type="entry name" value="STI1/HOP_DP"/>
</dbReference>
<dbReference type="InterPro" id="IPR011990">
    <property type="entry name" value="TPR-like_helical_dom_sf"/>
</dbReference>
<feature type="domain" description="STI1" evidence="7">
    <location>
        <begin position="149"/>
        <end position="188"/>
    </location>
</feature>
<evidence type="ECO:0000259" key="7">
    <source>
        <dbReference type="SMART" id="SM00727"/>
    </source>
</evidence>
<dbReference type="EMBL" id="MDYQ01000329">
    <property type="protein sequence ID" value="PRP76398.1"/>
    <property type="molecule type" value="Genomic_DNA"/>
</dbReference>
<evidence type="ECO:0000313" key="9">
    <source>
        <dbReference type="Proteomes" id="UP000241769"/>
    </source>
</evidence>
<gene>
    <name evidence="8" type="ORF">PROFUN_15252</name>
</gene>
<proteinExistence type="predicted"/>
<evidence type="ECO:0000256" key="2">
    <source>
        <dbReference type="ARBA" id="ARBA00022490"/>
    </source>
</evidence>
<evidence type="ECO:0000256" key="4">
    <source>
        <dbReference type="ARBA" id="ARBA00022803"/>
    </source>
</evidence>
<keyword evidence="3" id="KW-0677">Repeat</keyword>
<feature type="domain" description="STI1" evidence="7">
    <location>
        <begin position="505"/>
        <end position="544"/>
    </location>
</feature>
<accession>A0A2P6MXH6</accession>
<feature type="repeat" description="TPR" evidence="5">
    <location>
        <begin position="439"/>
        <end position="472"/>
    </location>
</feature>
<dbReference type="PROSITE" id="PS50005">
    <property type="entry name" value="TPR"/>
    <property type="match status" value="7"/>
</dbReference>
<dbReference type="FunFam" id="1.10.260.100:FF:000004">
    <property type="entry name" value="Putative stress-induced-phosphoprotein 1"/>
    <property type="match status" value="1"/>
</dbReference>
<dbReference type="Pfam" id="PF17830">
    <property type="entry name" value="STI1-HOP_DP"/>
    <property type="match status" value="2"/>
</dbReference>
<dbReference type="FunFam" id="1.25.40.10:FF:000010">
    <property type="entry name" value="Stress-induced phosphoprotein 1"/>
    <property type="match status" value="1"/>
</dbReference>
<dbReference type="STRING" id="1890364.A0A2P6MXH6"/>
<dbReference type="FunFam" id="1.10.260.100:FF:000002">
    <property type="entry name" value="Stress-induced-phosphoprotein 1 (Hsp70/Hsp90-organizing)"/>
    <property type="match status" value="1"/>
</dbReference>
<feature type="repeat" description="TPR" evidence="5">
    <location>
        <begin position="371"/>
        <end position="404"/>
    </location>
</feature>
<dbReference type="FunCoup" id="A0A2P6MXH6">
    <property type="interactions" value="619"/>
</dbReference>
<feature type="repeat" description="TPR" evidence="5">
    <location>
        <begin position="39"/>
        <end position="72"/>
    </location>
</feature>
<keyword evidence="4 5" id="KW-0802">TPR repeat</keyword>
<dbReference type="SMART" id="SM00727">
    <property type="entry name" value="STI1"/>
    <property type="match status" value="2"/>
</dbReference>
<dbReference type="InterPro" id="IPR006636">
    <property type="entry name" value="STI1_HS-bd"/>
</dbReference>
<feature type="repeat" description="TPR" evidence="5">
    <location>
        <begin position="311"/>
        <end position="344"/>
    </location>
</feature>
<dbReference type="OrthoDB" id="2423701at2759"/>
<comment type="subcellular location">
    <subcellularLocation>
        <location evidence="1">Cytoplasm</location>
    </subcellularLocation>
</comment>
<dbReference type="Pfam" id="PF13432">
    <property type="entry name" value="TPR_16"/>
    <property type="match status" value="1"/>
</dbReference>
<feature type="region of interest" description="Disordered" evidence="6">
    <location>
        <begin position="204"/>
        <end position="239"/>
    </location>
</feature>
<evidence type="ECO:0000256" key="6">
    <source>
        <dbReference type="SAM" id="MobiDB-lite"/>
    </source>
</evidence>
<dbReference type="PROSITE" id="PS50293">
    <property type="entry name" value="TPR_REGION"/>
    <property type="match status" value="1"/>
</dbReference>
<dbReference type="AlphaFoldDB" id="A0A2P6MXH6"/>
<feature type="repeat" description="TPR" evidence="5">
    <location>
        <begin position="236"/>
        <end position="269"/>
    </location>
</feature>
<comment type="caution">
    <text evidence="8">The sequence shown here is derived from an EMBL/GenBank/DDBJ whole genome shotgun (WGS) entry which is preliminary data.</text>
</comment>
<dbReference type="InParanoid" id="A0A2P6MXH6"/>
<dbReference type="Pfam" id="PF13424">
    <property type="entry name" value="TPR_12"/>
    <property type="match status" value="1"/>
</dbReference>
<feature type="repeat" description="TPR" evidence="5">
    <location>
        <begin position="73"/>
        <end position="106"/>
    </location>
</feature>
<sequence length="556" mass="62724">MSAAALEAKNQGNAAFSAGNYEEAVKHFTTAIGHDAGNHVLYSNRSAAYASLKNYQQALEDANQTVKIKPDWAKGYSRKGLALHYLGDLRGAIQSYEQGLKLEPTNQLLLDGLRDVKDALESESMGASDPTKMFQNMFSGDVFTKLKMNPKTAAYLNQPDYVNMINMMKANPSSIQMYLSDPRIMASLGVLMGIPMDFAQAPDAEPMETEAPPKPQEKPAEKQPEKPPASEEEKLSDEYKEKGNAAYKAKKFDEAIDLYTKSFEANNKNITALTNRAAVLVEQSKFDEAIADCEKAIEVGRANYADYKLIAKAFQRIGNVHTKTKKYDEAVEAYKKSLTEDRTPQTLDLLRKAEKLSEEKAKNDYVNPELSTQAKERGNDHFRNQRYPESIQEYTEAIKRNPKDHTLYSNRAASYTKLGEYNYALKDCEECIKIKPDFPKVYSRKGTAHYFMKEYEKALDAYDKGMKLDPSNSEMEEGTKRVMEAIQRQRSSRTPEEIRQEAMKNPEIVAILQDPVMNQILQDMQADPKAIENHLKNPMINAKFQKLVNAGIVQMG</sequence>
<feature type="compositionally biased region" description="Basic and acidic residues" evidence="6">
    <location>
        <begin position="215"/>
        <end position="239"/>
    </location>
</feature>
<dbReference type="FunFam" id="1.25.40.10:FF:000027">
    <property type="entry name" value="stress-induced-phosphoprotein 1 isoform X1"/>
    <property type="match status" value="1"/>
</dbReference>
<keyword evidence="2" id="KW-0963">Cytoplasm</keyword>
<dbReference type="FunFam" id="1.25.40.10:FF:000020">
    <property type="entry name" value="Stress-induced phosphoprotein 1"/>
    <property type="match status" value="1"/>
</dbReference>
<dbReference type="Gene3D" id="1.25.40.10">
    <property type="entry name" value="Tetratricopeptide repeat domain"/>
    <property type="match status" value="3"/>
</dbReference>